<evidence type="ECO:0000256" key="1">
    <source>
        <dbReference type="ARBA" id="ARBA00006962"/>
    </source>
</evidence>
<evidence type="ECO:0000256" key="2">
    <source>
        <dbReference type="ARBA" id="ARBA00022676"/>
    </source>
</evidence>
<dbReference type="AlphaFoldDB" id="A0A1H5TU83"/>
<evidence type="ECO:0000256" key="4">
    <source>
        <dbReference type="ARBA" id="ARBA00023194"/>
    </source>
</evidence>
<comment type="similarity">
    <text evidence="1">Belongs to the glycosyltransferase 28 family.</text>
</comment>
<dbReference type="PANTHER" id="PTHR48050">
    <property type="entry name" value="STEROL 3-BETA-GLUCOSYLTRANSFERASE"/>
    <property type="match status" value="1"/>
</dbReference>
<evidence type="ECO:0000313" key="8">
    <source>
        <dbReference type="EMBL" id="SEF66395.1"/>
    </source>
</evidence>
<organism evidence="8 9">
    <name type="scientific">Thermomonospora echinospora</name>
    <dbReference type="NCBI Taxonomy" id="1992"/>
    <lineage>
        <taxon>Bacteria</taxon>
        <taxon>Bacillati</taxon>
        <taxon>Actinomycetota</taxon>
        <taxon>Actinomycetes</taxon>
        <taxon>Streptosporangiales</taxon>
        <taxon>Thermomonosporaceae</taxon>
        <taxon>Thermomonospora</taxon>
    </lineage>
</organism>
<dbReference type="Pfam" id="PF21036">
    <property type="entry name" value="EryCIII-like_N"/>
    <property type="match status" value="1"/>
</dbReference>
<dbReference type="NCBIfam" id="TIGR04516">
    <property type="entry name" value="glycosyl_450act"/>
    <property type="match status" value="1"/>
</dbReference>
<dbReference type="Proteomes" id="UP000236723">
    <property type="component" value="Unassembled WGS sequence"/>
</dbReference>
<evidence type="ECO:0000256" key="3">
    <source>
        <dbReference type="ARBA" id="ARBA00022679"/>
    </source>
</evidence>
<evidence type="ECO:0000259" key="7">
    <source>
        <dbReference type="Pfam" id="PF21036"/>
    </source>
</evidence>
<dbReference type="Gene3D" id="3.40.50.2000">
    <property type="entry name" value="Glycogen Phosphorylase B"/>
    <property type="match status" value="2"/>
</dbReference>
<evidence type="ECO:0000313" key="9">
    <source>
        <dbReference type="Proteomes" id="UP000236723"/>
    </source>
</evidence>
<accession>A0A1H5TU83</accession>
<feature type="domain" description="Erythromycin biosynthesis protein CIII-like C-terminal" evidence="6">
    <location>
        <begin position="279"/>
        <end position="424"/>
    </location>
</feature>
<evidence type="ECO:0000256" key="5">
    <source>
        <dbReference type="SAM" id="MobiDB-lite"/>
    </source>
</evidence>
<dbReference type="InterPro" id="IPR010610">
    <property type="entry name" value="EryCIII-like_C"/>
</dbReference>
<dbReference type="GO" id="GO:0017000">
    <property type="term" value="P:antibiotic biosynthetic process"/>
    <property type="evidence" value="ECO:0007669"/>
    <property type="project" value="UniProtKB-KW"/>
</dbReference>
<protein>
    <submittedName>
        <fullName evidence="8">Glycosyltransferase, activator-dependent family</fullName>
    </submittedName>
</protein>
<sequence length="433" mass="47706">MRVMFVTTPTKAPGHHRVPLAWALRAAGHEVRLVDRPNLVADITRTGLTAVPIGEALEADENIAASDRLREGGGIAADVPGPEDLMRIEETRPEKLTYDFMHGVLTVMTTTVFRTFSPPRTIEELVAFAREWRPDLVLWDPLVFAGPVAAKACGAAHARLLYGLDMVALMRGRYLAAMAERPPEWREDPLEEWLGPVLERYGCSFGEDVVTGQWTIDPVPPSQQLPTGIRYVPMRHVPYNGPSVVPKWLRETPKRPRVCLSLTLPHPEVTGGDRVPVAALLEALGGLDVEVVAPSSPLLRDAERDLPGNVRVVDSAPLNELLPSCSVIIHQSDVWTLHTAFAHGVPQLVLPGELWDIPMRAVQVREAGAGLTVPDVEHATAGELRALLLRLLNEPSFARNAARLQRELMSTPAPSDTVARLERLTDRHRRRTA</sequence>
<feature type="domain" description="Erythromycin biosynthesis protein CIII-like N-terminal" evidence="7">
    <location>
        <begin position="22"/>
        <end position="262"/>
    </location>
</feature>
<name>A0A1H5TU83_9ACTN</name>
<dbReference type="InterPro" id="IPR002213">
    <property type="entry name" value="UDP_glucos_trans"/>
</dbReference>
<dbReference type="GO" id="GO:0016758">
    <property type="term" value="F:hexosyltransferase activity"/>
    <property type="evidence" value="ECO:0007669"/>
    <property type="project" value="UniProtKB-ARBA"/>
</dbReference>
<dbReference type="InterPro" id="IPR030953">
    <property type="entry name" value="Glycosyl_450act"/>
</dbReference>
<dbReference type="CDD" id="cd03784">
    <property type="entry name" value="GT1_Gtf-like"/>
    <property type="match status" value="1"/>
</dbReference>
<keyword evidence="3 8" id="KW-0808">Transferase</keyword>
<keyword evidence="2" id="KW-0328">Glycosyltransferase</keyword>
<gene>
    <name evidence="8" type="ORF">SAMN04489712_101749</name>
</gene>
<dbReference type="InterPro" id="IPR050426">
    <property type="entry name" value="Glycosyltransferase_28"/>
</dbReference>
<keyword evidence="9" id="KW-1185">Reference proteome</keyword>
<dbReference type="SUPFAM" id="SSF53756">
    <property type="entry name" value="UDP-Glycosyltransferase/glycogen phosphorylase"/>
    <property type="match status" value="1"/>
</dbReference>
<dbReference type="OrthoDB" id="5488434at2"/>
<dbReference type="PANTHER" id="PTHR48050:SF13">
    <property type="entry name" value="STEROL 3-BETA-GLUCOSYLTRANSFERASE UGT80A2"/>
    <property type="match status" value="1"/>
</dbReference>
<reference evidence="9" key="1">
    <citation type="submission" date="2016-10" db="EMBL/GenBank/DDBJ databases">
        <authorList>
            <person name="Varghese N."/>
            <person name="Submissions S."/>
        </authorList>
    </citation>
    <scope>NUCLEOTIDE SEQUENCE [LARGE SCALE GENOMIC DNA]</scope>
    <source>
        <strain evidence="9">DSM 43163</strain>
    </source>
</reference>
<dbReference type="Pfam" id="PF06722">
    <property type="entry name" value="EryCIII-like_C"/>
    <property type="match status" value="1"/>
</dbReference>
<dbReference type="EMBL" id="FNVO01000001">
    <property type="protein sequence ID" value="SEF66395.1"/>
    <property type="molecule type" value="Genomic_DNA"/>
</dbReference>
<keyword evidence="4" id="KW-0045">Antibiotic biosynthesis</keyword>
<feature type="region of interest" description="Disordered" evidence="5">
    <location>
        <begin position="410"/>
        <end position="433"/>
    </location>
</feature>
<evidence type="ECO:0000259" key="6">
    <source>
        <dbReference type="Pfam" id="PF06722"/>
    </source>
</evidence>
<proteinExistence type="inferred from homology"/>
<dbReference type="InterPro" id="IPR048284">
    <property type="entry name" value="EryCIII-like_N"/>
</dbReference>
<dbReference type="GO" id="GO:0008194">
    <property type="term" value="F:UDP-glycosyltransferase activity"/>
    <property type="evidence" value="ECO:0007669"/>
    <property type="project" value="InterPro"/>
</dbReference>